<comment type="similarity">
    <text evidence="1">Belongs to the peptidase C48 family.</text>
</comment>
<keyword evidence="2" id="KW-0645">Protease</keyword>
<dbReference type="Gene3D" id="3.40.395.10">
    <property type="entry name" value="Adenoviral Proteinase, Chain A"/>
    <property type="match status" value="1"/>
</dbReference>
<evidence type="ECO:0000256" key="2">
    <source>
        <dbReference type="ARBA" id="ARBA00022670"/>
    </source>
</evidence>
<dbReference type="SUPFAM" id="SSF54001">
    <property type="entry name" value="Cysteine proteinases"/>
    <property type="match status" value="1"/>
</dbReference>
<name>A0AA36E3Y8_LACSI</name>
<dbReference type="InterPro" id="IPR003653">
    <property type="entry name" value="Peptidase_C48_C"/>
</dbReference>
<protein>
    <recommendedName>
        <fullName evidence="5">Ubiquitin-like protease family profile domain-containing protein</fullName>
    </recommendedName>
</protein>
<dbReference type="PROSITE" id="PS50600">
    <property type="entry name" value="ULP_PROTEASE"/>
    <property type="match status" value="1"/>
</dbReference>
<gene>
    <name evidence="6" type="ORF">LSALG_LOCUS20596</name>
</gene>
<feature type="domain" description="Ubiquitin-like protease family profile" evidence="5">
    <location>
        <begin position="733"/>
        <end position="902"/>
    </location>
</feature>
<evidence type="ECO:0000313" key="7">
    <source>
        <dbReference type="Proteomes" id="UP001177003"/>
    </source>
</evidence>
<keyword evidence="3" id="KW-0378">Hydrolase</keyword>
<reference evidence="6" key="1">
    <citation type="submission" date="2023-04" db="EMBL/GenBank/DDBJ databases">
        <authorList>
            <person name="Vijverberg K."/>
            <person name="Xiong W."/>
            <person name="Schranz E."/>
        </authorList>
    </citation>
    <scope>NUCLEOTIDE SEQUENCE</scope>
</reference>
<keyword evidence="4" id="KW-0175">Coiled coil</keyword>
<sequence length="941" mass="108841">MDRNTWMYEIPRASKKYLASLLDFLKVAEDNRKNKGESHIWCPCEKCQNCHKFNDSAIIQEHLICEGFMTGYTRWSRHGELLIDHDTTAPECSHDEAGDHLDNESCDGLDDMLHDLEDNVAEKDHQKFQQLFEDSEKPFCSTIKMLRKTLLIFEKLVPHDPLDHENSLRASKSIPQGRKQRAVQSICENRHTMDQPQRKKRSVTLIRGNPRNKVDLEIEFDELGQNIGATQSQFSNYCGVMVRTRISILILRWDEVPKAEVDELWLNIKKHWNIEDDSHKKQVLKICNQAWKAYKSRLVNEYLKKGRNPVSEYPYLDEPTWNAFVQLKTSPSFQEISNKATETARLNKYPPRIGPRGYRGMKPQWEKEMESGNSTEFHNIRSERARNFILARLKRDPTGMYSLPTNLYPLASDLIEKDTQLSHGDWFPGPGEDVLTEVLGPEHPGRTRAVGHNVGLRQSMPRVDKKKRKSHDKNTFEDMKEKMRIEVEAMMEAKMEAKIEEMNAQIEEMKTYMHRFLSKNEGRHITSPVLKKNSVVSTVSDELDGIKTPTTCELMIPYGAMNQKCAKGMVFPYGNGQIHSVPLNANHLKVSIDKIYDQYDCIPLPVSTEEASKLYEALHGIVQWPRNAIKIIQPSQVNLNVEQDKRCSSLPVATDPQPRITKSVPAISKGVMKKIKPAKESLIPHTSNKQVELEKMPLVMRRMYKRLMNREAPGDAIYVEAEPGILGAQKIETYIYPEEILRLLNKQWLDISVITWFQIMLHSMLETHGGNKVNKCAFISPSEIQATICESNGGGVVSYIVDAMRVHEDKEFFVAPYWQGLHWTLLVICPNKGTGYILDSLKNSNEKAVENYIVVKYVEEAVASLKEDIETTHPMNWTLVECNQQPLGWECGFYVMRWMFEFVLTRQYEFPNKSNWNDKNPFPDWFPFERYVAEIMEFDIY</sequence>
<dbReference type="PANTHER" id="PTHR33018">
    <property type="entry name" value="OS10G0338966 PROTEIN-RELATED"/>
    <property type="match status" value="1"/>
</dbReference>
<dbReference type="Pfam" id="PF26133">
    <property type="entry name" value="DUF8039"/>
    <property type="match status" value="1"/>
</dbReference>
<dbReference type="InterPro" id="IPR058352">
    <property type="entry name" value="DUF8039"/>
</dbReference>
<proteinExistence type="inferred from homology"/>
<dbReference type="InterPro" id="IPR029480">
    <property type="entry name" value="Transpos_assoc"/>
</dbReference>
<dbReference type="Pfam" id="PF02902">
    <property type="entry name" value="Peptidase_C48"/>
    <property type="match status" value="1"/>
</dbReference>
<organism evidence="6 7">
    <name type="scientific">Lactuca saligna</name>
    <name type="common">Willowleaf lettuce</name>
    <dbReference type="NCBI Taxonomy" id="75948"/>
    <lineage>
        <taxon>Eukaryota</taxon>
        <taxon>Viridiplantae</taxon>
        <taxon>Streptophyta</taxon>
        <taxon>Embryophyta</taxon>
        <taxon>Tracheophyta</taxon>
        <taxon>Spermatophyta</taxon>
        <taxon>Magnoliopsida</taxon>
        <taxon>eudicotyledons</taxon>
        <taxon>Gunneridae</taxon>
        <taxon>Pentapetalae</taxon>
        <taxon>asterids</taxon>
        <taxon>campanulids</taxon>
        <taxon>Asterales</taxon>
        <taxon>Asteraceae</taxon>
        <taxon>Cichorioideae</taxon>
        <taxon>Cichorieae</taxon>
        <taxon>Lactucinae</taxon>
        <taxon>Lactuca</taxon>
    </lineage>
</organism>
<evidence type="ECO:0000256" key="4">
    <source>
        <dbReference type="SAM" id="Coils"/>
    </source>
</evidence>
<accession>A0AA36E3Y8</accession>
<dbReference type="GO" id="GO:0006508">
    <property type="term" value="P:proteolysis"/>
    <property type="evidence" value="ECO:0007669"/>
    <property type="project" value="UniProtKB-KW"/>
</dbReference>
<keyword evidence="7" id="KW-1185">Reference proteome</keyword>
<dbReference type="Proteomes" id="UP001177003">
    <property type="component" value="Chromosome 4"/>
</dbReference>
<evidence type="ECO:0000259" key="5">
    <source>
        <dbReference type="PROSITE" id="PS50600"/>
    </source>
</evidence>
<dbReference type="Pfam" id="PF13963">
    <property type="entry name" value="Transpos_assoc"/>
    <property type="match status" value="1"/>
</dbReference>
<evidence type="ECO:0000256" key="3">
    <source>
        <dbReference type="ARBA" id="ARBA00022801"/>
    </source>
</evidence>
<evidence type="ECO:0000313" key="6">
    <source>
        <dbReference type="EMBL" id="CAI9280870.1"/>
    </source>
</evidence>
<feature type="coiled-coil region" evidence="4">
    <location>
        <begin position="480"/>
        <end position="512"/>
    </location>
</feature>
<dbReference type="GO" id="GO:0008234">
    <property type="term" value="F:cysteine-type peptidase activity"/>
    <property type="evidence" value="ECO:0007669"/>
    <property type="project" value="InterPro"/>
</dbReference>
<dbReference type="EMBL" id="OX465080">
    <property type="protein sequence ID" value="CAI9280870.1"/>
    <property type="molecule type" value="Genomic_DNA"/>
</dbReference>
<evidence type="ECO:0000256" key="1">
    <source>
        <dbReference type="ARBA" id="ARBA00005234"/>
    </source>
</evidence>
<dbReference type="InterPro" id="IPR038765">
    <property type="entry name" value="Papain-like_cys_pep_sf"/>
</dbReference>
<dbReference type="AlphaFoldDB" id="A0AA36E3Y8"/>
<dbReference type="PANTHER" id="PTHR33018:SF37">
    <property type="entry name" value="TRANSPOSASE TNP1_EN_SPM-LIKE DOMAIN-CONTAINING PROTEIN"/>
    <property type="match status" value="1"/>
</dbReference>